<dbReference type="OrthoDB" id="6339427at2759"/>
<dbReference type="RefSeq" id="XP_031380885.1">
    <property type="nucleotide sequence ID" value="XM_031525025.1"/>
</dbReference>
<dbReference type="NCBIfam" id="TIGR00879">
    <property type="entry name" value="SP"/>
    <property type="match status" value="1"/>
</dbReference>
<dbReference type="InterPro" id="IPR005829">
    <property type="entry name" value="Sugar_transporter_CS"/>
</dbReference>
<accession>A0A6P8CD30</accession>
<feature type="transmembrane region" description="Helical" evidence="11">
    <location>
        <begin position="334"/>
        <end position="355"/>
    </location>
</feature>
<keyword evidence="7 11" id="KW-1133">Transmembrane helix</keyword>
<protein>
    <submittedName>
        <fullName evidence="14">Polyol transporter 2</fullName>
    </submittedName>
</protein>
<proteinExistence type="inferred from homology"/>
<reference evidence="13" key="1">
    <citation type="journal article" date="2020" name="Plant Biotechnol. J.">
        <title>The pomegranate (Punica granatum L.) draft genome dissects genetic divergence between soft- and hard-seeded cultivars.</title>
        <authorList>
            <person name="Luo X."/>
            <person name="Li H."/>
            <person name="Wu Z."/>
            <person name="Yao W."/>
            <person name="Zhao P."/>
            <person name="Cao D."/>
            <person name="Yu H."/>
            <person name="Li K."/>
            <person name="Poudel K."/>
            <person name="Zhao D."/>
            <person name="Zhang F."/>
            <person name="Xia X."/>
            <person name="Chen L."/>
            <person name="Wang Q."/>
            <person name="Jing D."/>
            <person name="Cao S."/>
        </authorList>
    </citation>
    <scope>NUCLEOTIDE SEQUENCE [LARGE SCALE GENOMIC DNA]</scope>
    <source>
        <strain evidence="13">cv. Tunisia</strain>
    </source>
</reference>
<dbReference type="PROSITE" id="PS50850">
    <property type="entry name" value="MFS"/>
    <property type="match status" value="1"/>
</dbReference>
<dbReference type="InterPro" id="IPR003663">
    <property type="entry name" value="Sugar/inositol_transpt"/>
</dbReference>
<evidence type="ECO:0000256" key="2">
    <source>
        <dbReference type="ARBA" id="ARBA00010992"/>
    </source>
</evidence>
<keyword evidence="8 11" id="KW-0472">Membrane</keyword>
<dbReference type="InterPro" id="IPR020846">
    <property type="entry name" value="MFS_dom"/>
</dbReference>
<name>A0A6P8CD30_PUNGR</name>
<gene>
    <name evidence="14" type="primary">LOC116195713</name>
</gene>
<feature type="compositionally biased region" description="Polar residues" evidence="10">
    <location>
        <begin position="13"/>
        <end position="22"/>
    </location>
</feature>
<dbReference type="AlphaFoldDB" id="A0A6P8CD30"/>
<evidence type="ECO:0000256" key="10">
    <source>
        <dbReference type="SAM" id="MobiDB-lite"/>
    </source>
</evidence>
<feature type="region of interest" description="Disordered" evidence="10">
    <location>
        <begin position="517"/>
        <end position="549"/>
    </location>
</feature>
<sequence length="549" mass="59025">MAEHKFGAEDPQGSFSYGSSNGDGEAWNRPRKRNTYAFACTILASMTSILIGYDGGVMSGAAKFIQEDLNVSDVEIEILSGSINVYSLIGSAMAGRTSDYVGRRYTIVIAGAIFFVGALFMGLASNYALLTVGRFVAGIGTGYALMIAPVYSTEVAPASSRGFLTSFPEIFINAGVLLGYISNYGFSYLPLNLGWRFMLGIGAIPSVVLAIGVLAMPESPRWLVMQGRLGEARKVLYRTSESNDEAEDRLADIKEAAGIPPECDEDVVQVVKKQSSGSGVWKELLLHPTPTVRHILIAAVGIQFFQQASGVDTVVLYSPRIFAKAGLKSSEKQLLATVAVGFSKTVCVLVSIFYLDRFGRRPLLLASVGGMVLSLFTLATALLVVDNNPEGDVTWALIVCIVTVLTFVGTFEMGLGPIAWVYSSEIFPLRLRAQGAAIGVAVNRLMSGLNSMTFISLYEAISISGAFYLYASIAFASWVFFFVMLPETQGRTLEDMDVLFGGYHKWRSATKKINHNHGGAVPDSSSNNSTASEALLASEGSSDKRLETP</sequence>
<evidence type="ECO:0000256" key="6">
    <source>
        <dbReference type="ARBA" id="ARBA00022847"/>
    </source>
</evidence>
<dbReference type="PANTHER" id="PTHR48020:SF49">
    <property type="entry name" value="SUGAR TRANSPORTER"/>
    <property type="match status" value="1"/>
</dbReference>
<keyword evidence="4" id="KW-0762">Sugar transport</keyword>
<evidence type="ECO:0000256" key="1">
    <source>
        <dbReference type="ARBA" id="ARBA00004141"/>
    </source>
</evidence>
<comment type="subcellular location">
    <subcellularLocation>
        <location evidence="1">Membrane</location>
        <topology evidence="1">Multi-pass membrane protein</topology>
    </subcellularLocation>
</comment>
<evidence type="ECO:0000256" key="11">
    <source>
        <dbReference type="SAM" id="Phobius"/>
    </source>
</evidence>
<feature type="transmembrane region" description="Helical" evidence="11">
    <location>
        <begin position="193"/>
        <end position="216"/>
    </location>
</feature>
<dbReference type="PRINTS" id="PR00171">
    <property type="entry name" value="SUGRTRNSPORT"/>
</dbReference>
<dbReference type="SUPFAM" id="SSF103473">
    <property type="entry name" value="MFS general substrate transporter"/>
    <property type="match status" value="1"/>
</dbReference>
<feature type="transmembrane region" description="Helical" evidence="11">
    <location>
        <begin position="362"/>
        <end position="383"/>
    </location>
</feature>
<evidence type="ECO:0000256" key="4">
    <source>
        <dbReference type="ARBA" id="ARBA00022597"/>
    </source>
</evidence>
<dbReference type="GeneID" id="116195713"/>
<keyword evidence="5 11" id="KW-0812">Transmembrane</keyword>
<dbReference type="Gene3D" id="1.20.1250.20">
    <property type="entry name" value="MFS general substrate transporter like domains"/>
    <property type="match status" value="1"/>
</dbReference>
<evidence type="ECO:0000256" key="3">
    <source>
        <dbReference type="ARBA" id="ARBA00022448"/>
    </source>
</evidence>
<comment type="similarity">
    <text evidence="2 9">Belongs to the major facilitator superfamily. Sugar transporter (TC 2.A.1.1) family.</text>
</comment>
<keyword evidence="13" id="KW-1185">Reference proteome</keyword>
<dbReference type="Pfam" id="PF00083">
    <property type="entry name" value="Sugar_tr"/>
    <property type="match status" value="1"/>
</dbReference>
<reference evidence="14" key="2">
    <citation type="submission" date="2025-08" db="UniProtKB">
        <authorList>
            <consortium name="RefSeq"/>
        </authorList>
    </citation>
    <scope>IDENTIFICATION</scope>
    <source>
        <tissue evidence="14">Leaf</tissue>
    </source>
</reference>
<feature type="transmembrane region" description="Helical" evidence="11">
    <location>
        <begin position="131"/>
        <end position="151"/>
    </location>
</feature>
<evidence type="ECO:0000256" key="7">
    <source>
        <dbReference type="ARBA" id="ARBA00022989"/>
    </source>
</evidence>
<feature type="transmembrane region" description="Helical" evidence="11">
    <location>
        <begin position="395"/>
        <end position="423"/>
    </location>
</feature>
<evidence type="ECO:0000256" key="8">
    <source>
        <dbReference type="ARBA" id="ARBA00023136"/>
    </source>
</evidence>
<feature type="transmembrane region" description="Helical" evidence="11">
    <location>
        <begin position="105"/>
        <end position="124"/>
    </location>
</feature>
<feature type="transmembrane region" description="Helical" evidence="11">
    <location>
        <begin position="467"/>
        <end position="486"/>
    </location>
</feature>
<dbReference type="FunFam" id="1.20.1250.20:FF:000025">
    <property type="entry name" value="probable polyol transporter 4"/>
    <property type="match status" value="1"/>
</dbReference>
<evidence type="ECO:0000256" key="5">
    <source>
        <dbReference type="ARBA" id="ARBA00022692"/>
    </source>
</evidence>
<feature type="domain" description="Major facilitator superfamily (MFS) profile" evidence="12">
    <location>
        <begin position="40"/>
        <end position="489"/>
    </location>
</feature>
<dbReference type="InterPro" id="IPR036259">
    <property type="entry name" value="MFS_trans_sf"/>
</dbReference>
<evidence type="ECO:0000259" key="12">
    <source>
        <dbReference type="PROSITE" id="PS50850"/>
    </source>
</evidence>
<dbReference type="PANTHER" id="PTHR48020">
    <property type="entry name" value="PROTON MYO-INOSITOL COTRANSPORTER"/>
    <property type="match status" value="1"/>
</dbReference>
<feature type="transmembrane region" description="Helical" evidence="11">
    <location>
        <begin position="35"/>
        <end position="53"/>
    </location>
</feature>
<dbReference type="Proteomes" id="UP000515151">
    <property type="component" value="Chromosome 2"/>
</dbReference>
<dbReference type="PROSITE" id="PS00217">
    <property type="entry name" value="SUGAR_TRANSPORT_2"/>
    <property type="match status" value="1"/>
</dbReference>
<feature type="transmembrane region" description="Helical" evidence="11">
    <location>
        <begin position="163"/>
        <end position="181"/>
    </location>
</feature>
<dbReference type="InterPro" id="IPR050814">
    <property type="entry name" value="Myo-inositol_Transporter"/>
</dbReference>
<keyword evidence="6" id="KW-0769">Symport</keyword>
<dbReference type="InterPro" id="IPR005828">
    <property type="entry name" value="MFS_sugar_transport-like"/>
</dbReference>
<organism evidence="13 14">
    <name type="scientific">Punica granatum</name>
    <name type="common">Pomegranate</name>
    <dbReference type="NCBI Taxonomy" id="22663"/>
    <lineage>
        <taxon>Eukaryota</taxon>
        <taxon>Viridiplantae</taxon>
        <taxon>Streptophyta</taxon>
        <taxon>Embryophyta</taxon>
        <taxon>Tracheophyta</taxon>
        <taxon>Spermatophyta</taxon>
        <taxon>Magnoliopsida</taxon>
        <taxon>eudicotyledons</taxon>
        <taxon>Gunneridae</taxon>
        <taxon>Pentapetalae</taxon>
        <taxon>rosids</taxon>
        <taxon>malvids</taxon>
        <taxon>Myrtales</taxon>
        <taxon>Lythraceae</taxon>
        <taxon>Punica</taxon>
    </lineage>
</organism>
<dbReference type="PROSITE" id="PS00216">
    <property type="entry name" value="SUGAR_TRANSPORT_1"/>
    <property type="match status" value="2"/>
</dbReference>
<evidence type="ECO:0000256" key="9">
    <source>
        <dbReference type="RuleBase" id="RU003346"/>
    </source>
</evidence>
<evidence type="ECO:0000313" key="14">
    <source>
        <dbReference type="RefSeq" id="XP_031380885.1"/>
    </source>
</evidence>
<dbReference type="GO" id="GO:0016020">
    <property type="term" value="C:membrane"/>
    <property type="evidence" value="ECO:0007669"/>
    <property type="project" value="UniProtKB-SubCell"/>
</dbReference>
<feature type="region of interest" description="Disordered" evidence="10">
    <location>
        <begin position="1"/>
        <end position="26"/>
    </location>
</feature>
<feature type="compositionally biased region" description="Low complexity" evidence="10">
    <location>
        <begin position="524"/>
        <end position="540"/>
    </location>
</feature>
<evidence type="ECO:0000313" key="13">
    <source>
        <dbReference type="Proteomes" id="UP000515151"/>
    </source>
</evidence>
<keyword evidence="3 9" id="KW-0813">Transport</keyword>
<dbReference type="GO" id="GO:0015293">
    <property type="term" value="F:symporter activity"/>
    <property type="evidence" value="ECO:0007669"/>
    <property type="project" value="UniProtKB-KW"/>
</dbReference>